<evidence type="ECO:0000256" key="4">
    <source>
        <dbReference type="ARBA" id="ARBA00021301"/>
    </source>
</evidence>
<comment type="caution">
    <text evidence="16">The sequence shown here is derived from an EMBL/GenBank/DDBJ whole genome shotgun (WGS) entry which is preliminary data.</text>
</comment>
<keyword evidence="7" id="KW-0282">Flagellum</keyword>
<accession>A0AAN8PMV8</accession>
<keyword evidence="8 13" id="KW-0175">Coiled coil</keyword>
<evidence type="ECO:0000313" key="16">
    <source>
        <dbReference type="EMBL" id="KAK6639282.1"/>
    </source>
</evidence>
<feature type="coiled-coil region" evidence="13">
    <location>
        <begin position="22"/>
        <end position="89"/>
    </location>
</feature>
<sequence length="469" mass="55749">MGPKKKKAPVIVDGIDTTSLTREQLETFALNLKETLDKEREERSLFQMERDKIRTYWDITRQQLEECKTELLNKEREIEEKENEHYEESKLFKQRIKYLVYEHHKNEAELRADGMLSLKISQEDFDQQETALLIDKKNLKEKLVEQQKEHQETIRNLNMKFSEELSEARSNFEMRAREIEAKYEDDVQTLREELALRHRMELTEVDERKNKQISDLMLKHDKAFSEMKNYYNDLILNNLTLISNLKDQMEEMKSREDRVEKMLKECQKENKNLADPMKQALAENRDLKRQLVNYTKDKIALAQSVRRVVDLERELDDYKWENEALELRLTKLEEQRNELQDGFFSSMMNMQEKAATKNVLLQKKMRNMLKLMEQREMQYAEFLKSHKGEHMKLTPINIKVDRILTKKNAAIEDLEYELARISKAHEDALQTYQGKLEQYGIPSEELGFAPLRTAMLTSKSPAGLVAVNK</sequence>
<evidence type="ECO:0000313" key="15">
    <source>
        <dbReference type="EMBL" id="KAK6635547.1"/>
    </source>
</evidence>
<evidence type="ECO:0000256" key="3">
    <source>
        <dbReference type="ARBA" id="ARBA00009859"/>
    </source>
</evidence>
<evidence type="ECO:0000256" key="12">
    <source>
        <dbReference type="ARBA" id="ARBA00031568"/>
    </source>
</evidence>
<keyword evidence="17" id="KW-1185">Reference proteome</keyword>
<feature type="coiled-coil region" evidence="13">
    <location>
        <begin position="404"/>
        <end position="431"/>
    </location>
</feature>
<evidence type="ECO:0000256" key="2">
    <source>
        <dbReference type="ARBA" id="ARBA00004245"/>
    </source>
</evidence>
<dbReference type="EMBL" id="JAWJWF010000003">
    <property type="protein sequence ID" value="KAK6635547.1"/>
    <property type="molecule type" value="Genomic_DNA"/>
</dbReference>
<dbReference type="PANTHER" id="PTHR31543">
    <property type="entry name" value="DYNEIN REGULATORY COMPLEX SUBUNIT 4"/>
    <property type="match status" value="1"/>
</dbReference>
<evidence type="ECO:0000256" key="11">
    <source>
        <dbReference type="ARBA" id="ARBA00023273"/>
    </source>
</evidence>
<dbReference type="Proteomes" id="UP001372834">
    <property type="component" value="Unassembled WGS sequence"/>
</dbReference>
<dbReference type="PANTHER" id="PTHR31543:SF0">
    <property type="entry name" value="DYNEIN REGULATORY COMPLEX SUBUNIT 4"/>
    <property type="match status" value="1"/>
</dbReference>
<proteinExistence type="inferred from homology"/>
<dbReference type="GO" id="GO:0031514">
    <property type="term" value="C:motile cilium"/>
    <property type="evidence" value="ECO:0007669"/>
    <property type="project" value="UniProtKB-SubCell"/>
</dbReference>
<reference evidence="16 18" key="1">
    <citation type="submission" date="2023-10" db="EMBL/GenBank/DDBJ databases">
        <title>Genomes of two closely related lineages of the louse Polyplax serrata with different host specificities.</title>
        <authorList>
            <person name="Martinu J."/>
            <person name="Tarabai H."/>
            <person name="Stefka J."/>
            <person name="Hypsa V."/>
        </authorList>
    </citation>
    <scope>NUCLEOTIDE SEQUENCE [LARGE SCALE GENOMIC DNA]</scope>
    <source>
        <strain evidence="15">98ZLc_SE</strain>
        <strain evidence="16">HR10_N</strain>
    </source>
</reference>
<dbReference type="GO" id="GO:0031267">
    <property type="term" value="F:small GTPase binding"/>
    <property type="evidence" value="ECO:0007669"/>
    <property type="project" value="InterPro"/>
</dbReference>
<feature type="coiled-coil region" evidence="13">
    <location>
        <begin position="129"/>
        <end position="182"/>
    </location>
</feature>
<dbReference type="InterPro" id="IPR039308">
    <property type="entry name" value="GAS8"/>
</dbReference>
<protein>
    <recommendedName>
        <fullName evidence="4">Dynein regulatory complex subunit 4</fullName>
    </recommendedName>
    <alternativeName>
        <fullName evidence="12">Growth arrest-specific protein 8</fullName>
    </alternativeName>
</protein>
<dbReference type="GO" id="GO:0005874">
    <property type="term" value="C:microtubule"/>
    <property type="evidence" value="ECO:0007669"/>
    <property type="project" value="UniProtKB-KW"/>
</dbReference>
<dbReference type="Pfam" id="PF13851">
    <property type="entry name" value="GAS"/>
    <property type="match status" value="1"/>
</dbReference>
<evidence type="ECO:0000256" key="6">
    <source>
        <dbReference type="ARBA" id="ARBA00022701"/>
    </source>
</evidence>
<evidence type="ECO:0000313" key="17">
    <source>
        <dbReference type="Proteomes" id="UP001359485"/>
    </source>
</evidence>
<comment type="subcellular location">
    <subcellularLocation>
        <location evidence="1">Cell projection</location>
        <location evidence="1">Cilium</location>
        <location evidence="1">Flagellum</location>
    </subcellularLocation>
    <subcellularLocation>
        <location evidence="2">Cytoplasm</location>
        <location evidence="2">Cytoskeleton</location>
    </subcellularLocation>
</comment>
<keyword evidence="9" id="KW-0969">Cilium</keyword>
<evidence type="ECO:0000259" key="14">
    <source>
        <dbReference type="Pfam" id="PF13851"/>
    </source>
</evidence>
<feature type="coiled-coil region" evidence="13">
    <location>
        <begin position="242"/>
        <end position="342"/>
    </location>
</feature>
<keyword evidence="5" id="KW-0963">Cytoplasm</keyword>
<evidence type="ECO:0000256" key="1">
    <source>
        <dbReference type="ARBA" id="ARBA00004230"/>
    </source>
</evidence>
<gene>
    <name evidence="16" type="ORF">RUM43_007554</name>
    <name evidence="15" type="ORF">RUM44_000799</name>
</gene>
<evidence type="ECO:0000313" key="18">
    <source>
        <dbReference type="Proteomes" id="UP001372834"/>
    </source>
</evidence>
<evidence type="ECO:0000256" key="10">
    <source>
        <dbReference type="ARBA" id="ARBA00023212"/>
    </source>
</evidence>
<keyword evidence="10" id="KW-0206">Cytoskeleton</keyword>
<keyword evidence="6" id="KW-0493">Microtubule</keyword>
<feature type="domain" description="Growth arrest-specific protein 8" evidence="14">
    <location>
        <begin position="215"/>
        <end position="414"/>
    </location>
</feature>
<evidence type="ECO:0000256" key="8">
    <source>
        <dbReference type="ARBA" id="ARBA00023054"/>
    </source>
</evidence>
<evidence type="ECO:0000256" key="7">
    <source>
        <dbReference type="ARBA" id="ARBA00022846"/>
    </source>
</evidence>
<dbReference type="GO" id="GO:0048870">
    <property type="term" value="P:cell motility"/>
    <property type="evidence" value="ECO:0007669"/>
    <property type="project" value="InterPro"/>
</dbReference>
<comment type="similarity">
    <text evidence="3">Belongs to the DRC4 family.</text>
</comment>
<dbReference type="AlphaFoldDB" id="A0AAN8PMV8"/>
<evidence type="ECO:0000256" key="13">
    <source>
        <dbReference type="SAM" id="Coils"/>
    </source>
</evidence>
<evidence type="ECO:0000256" key="9">
    <source>
        <dbReference type="ARBA" id="ARBA00023069"/>
    </source>
</evidence>
<evidence type="ECO:0000256" key="5">
    <source>
        <dbReference type="ARBA" id="ARBA00022490"/>
    </source>
</evidence>
<keyword evidence="11" id="KW-0966">Cell projection</keyword>
<dbReference type="InterPro" id="IPR025593">
    <property type="entry name" value="GAS8_dom"/>
</dbReference>
<dbReference type="GO" id="GO:0005794">
    <property type="term" value="C:Golgi apparatus"/>
    <property type="evidence" value="ECO:0007669"/>
    <property type="project" value="TreeGrafter"/>
</dbReference>
<organism evidence="16 18">
    <name type="scientific">Polyplax serrata</name>
    <name type="common">Common mouse louse</name>
    <dbReference type="NCBI Taxonomy" id="468196"/>
    <lineage>
        <taxon>Eukaryota</taxon>
        <taxon>Metazoa</taxon>
        <taxon>Ecdysozoa</taxon>
        <taxon>Arthropoda</taxon>
        <taxon>Hexapoda</taxon>
        <taxon>Insecta</taxon>
        <taxon>Pterygota</taxon>
        <taxon>Neoptera</taxon>
        <taxon>Paraneoptera</taxon>
        <taxon>Psocodea</taxon>
        <taxon>Troctomorpha</taxon>
        <taxon>Phthiraptera</taxon>
        <taxon>Anoplura</taxon>
        <taxon>Polyplacidae</taxon>
        <taxon>Polyplax</taxon>
    </lineage>
</organism>
<dbReference type="GO" id="GO:0008017">
    <property type="term" value="F:microtubule binding"/>
    <property type="evidence" value="ECO:0007669"/>
    <property type="project" value="InterPro"/>
</dbReference>
<dbReference type="EMBL" id="JAWJWE010000003">
    <property type="protein sequence ID" value="KAK6639282.1"/>
    <property type="molecule type" value="Genomic_DNA"/>
</dbReference>
<dbReference type="Proteomes" id="UP001359485">
    <property type="component" value="Unassembled WGS sequence"/>
</dbReference>
<name>A0AAN8PMV8_POLSC</name>